<reference evidence="2 3" key="1">
    <citation type="submission" date="2015-11" db="EMBL/GenBank/DDBJ databases">
        <title>Genomic analysis of 38 Legionella species identifies large and diverse effector repertoires.</title>
        <authorList>
            <person name="Burstein D."/>
            <person name="Amaro F."/>
            <person name="Zusman T."/>
            <person name="Lifshitz Z."/>
            <person name="Cohen O."/>
            <person name="Gilbert J.A."/>
            <person name="Pupko T."/>
            <person name="Shuman H.A."/>
            <person name="Segal G."/>
        </authorList>
    </citation>
    <scope>NUCLEOTIDE SEQUENCE [LARGE SCALE GENOMIC DNA]</scope>
    <source>
        <strain evidence="2 3">IMVS3376</strain>
    </source>
</reference>
<keyword evidence="3" id="KW-1185">Reference proteome</keyword>
<keyword evidence="2" id="KW-0560">Oxidoreductase</keyword>
<dbReference type="SUPFAM" id="SSF51905">
    <property type="entry name" value="FAD/NAD(P)-binding domain"/>
    <property type="match status" value="1"/>
</dbReference>
<dbReference type="STRING" id="947033.Lste_3478"/>
<name>A0A0W0ZE03_9GAMM</name>
<protein>
    <submittedName>
        <fullName evidence="2">Ferredoxin--NADP reductase</fullName>
        <ecNumber evidence="2">1.18.1.2</ecNumber>
    </submittedName>
</protein>
<dbReference type="PATRIC" id="fig|947033.5.peg.3699"/>
<dbReference type="EC" id="1.18.1.2" evidence="2"/>
<dbReference type="AlphaFoldDB" id="A0A0W0ZE03"/>
<dbReference type="EMBL" id="LNYY01000021">
    <property type="protein sequence ID" value="KTD67272.1"/>
    <property type="molecule type" value="Genomic_DNA"/>
</dbReference>
<sequence>MLSSKSISDHIAADKTKQADLQKFYESIPPSGKVLVVVGGGTAALTYLYTAEIEEQYTHVLIVGDRGYWGMAAHRLAQPHHIFALPHAPSDEFVDPAKRDKERGITPLDSHSAYVHSHDYQDRVLELEEATISALQKKGKHVFVMRERVKTIERSTSSTFTLNTECNKPIIANKVVVATGAGPERRLEPHLQECLRSSLGGIKTSAEVNERILTYTDILMPNVEKCSGKKVLIYGGGATAAWAMEVAAKSAQPLAWVGRSGFQLAVSAGPRVNEIIMKSREVQVAGTIESITYVPGSDSEEGKLLIKITGPDGKKEYLVDYLFNCIGQEPYEPGGLPGIICPTIKSELMPHMDKNIVTGTEERCMLGWSSKCGDFIIIGAAQGTYYDDNNKLKRPKAVSEYIPFSGQVPITIGGVVSSVCALTNYMPFKQDPKTGYTVACSLNLQVMNATQLAVYFTASYPSAPANFVNKAVKDLIAERSKTDFGLSPEQMETFMRNHFGYIPLNPTCQVLTRPTTPTVAVTAPASPVPPVVSHPEEPKDVFSSSTIQTLKRSPLFGFFNRKSTPTPVESTNLTAAIA</sequence>
<feature type="domain" description="FAD/NAD(P)-binding" evidence="1">
    <location>
        <begin position="35"/>
        <end position="331"/>
    </location>
</feature>
<dbReference type="OrthoDB" id="5657119at2"/>
<accession>A0A0W0ZE03</accession>
<evidence type="ECO:0000313" key="3">
    <source>
        <dbReference type="Proteomes" id="UP000054926"/>
    </source>
</evidence>
<comment type="caution">
    <text evidence="2">The sequence shown here is derived from an EMBL/GenBank/DDBJ whole genome shotgun (WGS) entry which is preliminary data.</text>
</comment>
<gene>
    <name evidence="2" type="ORF">Lste_3478</name>
</gene>
<dbReference type="InterPro" id="IPR036188">
    <property type="entry name" value="FAD/NAD-bd_sf"/>
</dbReference>
<dbReference type="Proteomes" id="UP000054926">
    <property type="component" value="Unassembled WGS sequence"/>
</dbReference>
<dbReference type="Gene3D" id="3.50.50.60">
    <property type="entry name" value="FAD/NAD(P)-binding domain"/>
    <property type="match status" value="2"/>
</dbReference>
<dbReference type="GO" id="GO:0004324">
    <property type="term" value="F:ferredoxin-NADP+ reductase activity"/>
    <property type="evidence" value="ECO:0007669"/>
    <property type="project" value="UniProtKB-EC"/>
</dbReference>
<dbReference type="RefSeq" id="WP_058512273.1">
    <property type="nucleotide sequence ID" value="NZ_LNYY01000021.1"/>
</dbReference>
<evidence type="ECO:0000313" key="2">
    <source>
        <dbReference type="EMBL" id="KTD67272.1"/>
    </source>
</evidence>
<evidence type="ECO:0000259" key="1">
    <source>
        <dbReference type="Pfam" id="PF07992"/>
    </source>
</evidence>
<organism evidence="2 3">
    <name type="scientific">Legionella steelei</name>
    <dbReference type="NCBI Taxonomy" id="947033"/>
    <lineage>
        <taxon>Bacteria</taxon>
        <taxon>Pseudomonadati</taxon>
        <taxon>Pseudomonadota</taxon>
        <taxon>Gammaproteobacteria</taxon>
        <taxon>Legionellales</taxon>
        <taxon>Legionellaceae</taxon>
        <taxon>Legionella</taxon>
    </lineage>
</organism>
<dbReference type="Pfam" id="PF07992">
    <property type="entry name" value="Pyr_redox_2"/>
    <property type="match status" value="1"/>
</dbReference>
<proteinExistence type="predicted"/>
<dbReference type="InterPro" id="IPR023753">
    <property type="entry name" value="FAD/NAD-binding_dom"/>
</dbReference>